<dbReference type="AlphaFoldDB" id="A0A5D4NK83"/>
<gene>
    <name evidence="2" type="ORF">FZC78_19120</name>
</gene>
<dbReference type="SUPFAM" id="SSF51126">
    <property type="entry name" value="Pectin lyase-like"/>
    <property type="match status" value="1"/>
</dbReference>
<dbReference type="RefSeq" id="WP_148941683.1">
    <property type="nucleotide sequence ID" value="NZ_VTEI01000014.1"/>
</dbReference>
<dbReference type="OrthoDB" id="1089471at2"/>
<sequence>MLSLQKIPTGIKFPLYEGVKLINAAIEEAGRSRGESSNALKTSNEAKTTADDAKQTAVRTEAQLDQVTGASTIDPAVEQMKIDLEGFSHPSPDARLRSELQKRDELLADEAAKAGSLISVTQFPYNAKLDGVIDDSQVIQDALNYAKMNKIGFVLIPYTSKGVRIVNPLTVPKGVTLIGQGTSQAGYLSGGSVGMGIFTKSHFILDDLTGTKPAITVEDNATLQNIGFYYKSVDTNLTIGDVPTFPFTIKAKGFGYTLKNLSVVGASHFIDLESFERGTVEGIYGLVTKVAFRIRRSRDISRIKDVHINPNIVFPVIEGASSEYWSEHFVSLLKRDLTIFMVGSADFYYYDNVLAWGSNKFLHVVPRNFVDSDGVVFDDYPYTMSGSNIVADNTKFGLYIERPLSFTMKFSNLEIVPISKDGQAQGIVMTGGASGLIDIVNYESKGSTGETDKHIVLDTNTVSMVNVSGRFIRPGDDTNRTSFEDMFTVTKDNKLNAEIIFSKKIQLGSTGPFTIQMKIVNTRMDCS</sequence>
<accession>A0A5D4NK83</accession>
<dbReference type="Gene3D" id="2.160.20.10">
    <property type="entry name" value="Single-stranded right-handed beta-helix, Pectin lyase-like"/>
    <property type="match status" value="1"/>
</dbReference>
<dbReference type="InterPro" id="IPR012334">
    <property type="entry name" value="Pectin_lyas_fold"/>
</dbReference>
<dbReference type="InterPro" id="IPR011050">
    <property type="entry name" value="Pectin_lyase_fold/virulence"/>
</dbReference>
<protein>
    <submittedName>
        <fullName evidence="2">Uncharacterized protein</fullName>
    </submittedName>
</protein>
<organism evidence="2 3">
    <name type="scientific">Rossellomorea vietnamensis</name>
    <dbReference type="NCBI Taxonomy" id="218284"/>
    <lineage>
        <taxon>Bacteria</taxon>
        <taxon>Bacillati</taxon>
        <taxon>Bacillota</taxon>
        <taxon>Bacilli</taxon>
        <taxon>Bacillales</taxon>
        <taxon>Bacillaceae</taxon>
        <taxon>Rossellomorea</taxon>
    </lineage>
</organism>
<evidence type="ECO:0000313" key="2">
    <source>
        <dbReference type="EMBL" id="TYS14269.1"/>
    </source>
</evidence>
<dbReference type="EMBL" id="VTEI01000014">
    <property type="protein sequence ID" value="TYS14269.1"/>
    <property type="molecule type" value="Genomic_DNA"/>
</dbReference>
<comment type="caution">
    <text evidence="2">The sequence shown here is derived from an EMBL/GenBank/DDBJ whole genome shotgun (WGS) entry which is preliminary data.</text>
</comment>
<feature type="compositionally biased region" description="Polar residues" evidence="1">
    <location>
        <begin position="35"/>
        <end position="45"/>
    </location>
</feature>
<evidence type="ECO:0000256" key="1">
    <source>
        <dbReference type="SAM" id="MobiDB-lite"/>
    </source>
</evidence>
<name>A0A5D4NK83_9BACI</name>
<dbReference type="Proteomes" id="UP000322267">
    <property type="component" value="Unassembled WGS sequence"/>
</dbReference>
<evidence type="ECO:0000313" key="3">
    <source>
        <dbReference type="Proteomes" id="UP000322267"/>
    </source>
</evidence>
<feature type="region of interest" description="Disordered" evidence="1">
    <location>
        <begin position="31"/>
        <end position="60"/>
    </location>
</feature>
<proteinExistence type="predicted"/>
<reference evidence="2 3" key="1">
    <citation type="submission" date="2019-08" db="EMBL/GenBank/DDBJ databases">
        <title>Bacillus genomes from the desert of Cuatro Cienegas, Coahuila.</title>
        <authorList>
            <person name="Olmedo-Alvarez G."/>
        </authorList>
    </citation>
    <scope>NUCLEOTIDE SEQUENCE [LARGE SCALE GENOMIC DNA]</scope>
    <source>
        <strain evidence="2 3">CH34_1T</strain>
    </source>
</reference>